<feature type="transmembrane region" description="Helical" evidence="1">
    <location>
        <begin position="134"/>
        <end position="159"/>
    </location>
</feature>
<protein>
    <submittedName>
        <fullName evidence="3">PDZ domain-containing protein</fullName>
    </submittedName>
</protein>
<sequence length="422" mass="46623">MELILYTLRTVAYAIIEPMHILMLVVLGIMFYLKNKRITIMQKMTIGESINSPLELTLSQISLGIIGGVIVSLMMSSLGIIFNENSGIEIMFMISILLLFIKKRFICFSYSGAVLGMISILSGILSNITNTESYINVNILSLMTFVGIMHVVEGVLVIFDGGRGAIPVFSNRNDKIVGGFAYNRYWALPVAIFIAFSGSISSVTTSVVDTPNWWPIINRAETLLILSTAIIGAIPLYGVIGYNSVSFTKDKIKKPIYSGVGILIYGVLLTLIAQVSQFGVVGQIVVIAFAPLGHEIMIRIQNKIEEAGKYIYVTDNDGVSVLEVSPTSPAYEAGIRRGDKIIEVNNVKTVSEVEIFKIVRDSIEEISVKIRRISGEMLDLTIIPKNKRLGLLLVPKMVKVDDALSVDNDDFKKVLEQMKRKR</sequence>
<dbReference type="RefSeq" id="WP_099346682.1">
    <property type="nucleotide sequence ID" value="NZ_BAAACM010000016.1"/>
</dbReference>
<dbReference type="AlphaFoldDB" id="A0A9X3XL04"/>
<feature type="transmembrane region" description="Helical" evidence="1">
    <location>
        <begin position="80"/>
        <end position="101"/>
    </location>
</feature>
<feature type="domain" description="PDZ" evidence="2">
    <location>
        <begin position="295"/>
        <end position="374"/>
    </location>
</feature>
<reference evidence="3" key="1">
    <citation type="submission" date="2022-05" db="EMBL/GenBank/DDBJ databases">
        <title>Draft genome sequence of Clostridium tertium strain CP3 isolated from Peru.</title>
        <authorList>
            <person name="Hurtado R."/>
            <person name="Lima L."/>
            <person name="Sousa T."/>
            <person name="Jaiswal A.K."/>
            <person name="Tiwari S."/>
            <person name="Maturrano L."/>
            <person name="Brenig B."/>
            <person name="Azevedo V."/>
        </authorList>
    </citation>
    <scope>NUCLEOTIDE SEQUENCE</scope>
    <source>
        <strain evidence="3">CP3</strain>
    </source>
</reference>
<evidence type="ECO:0000256" key="1">
    <source>
        <dbReference type="SAM" id="Phobius"/>
    </source>
</evidence>
<feature type="transmembrane region" description="Helical" evidence="1">
    <location>
        <begin position="108"/>
        <end position="128"/>
    </location>
</feature>
<keyword evidence="1" id="KW-1133">Transmembrane helix</keyword>
<dbReference type="GeneID" id="93044382"/>
<dbReference type="Pfam" id="PF17820">
    <property type="entry name" value="PDZ_6"/>
    <property type="match status" value="1"/>
</dbReference>
<feature type="transmembrane region" description="Helical" evidence="1">
    <location>
        <begin position="255"/>
        <end position="274"/>
    </location>
</feature>
<accession>A0A9X3XL04</accession>
<dbReference type="InterPro" id="IPR041489">
    <property type="entry name" value="PDZ_6"/>
</dbReference>
<dbReference type="InterPro" id="IPR036034">
    <property type="entry name" value="PDZ_sf"/>
</dbReference>
<evidence type="ECO:0000259" key="2">
    <source>
        <dbReference type="PROSITE" id="PS50106"/>
    </source>
</evidence>
<keyword evidence="4" id="KW-1185">Reference proteome</keyword>
<dbReference type="Proteomes" id="UP001141183">
    <property type="component" value="Unassembled WGS sequence"/>
</dbReference>
<name>A0A9X3XL04_9CLOT</name>
<feature type="transmembrane region" description="Helical" evidence="1">
    <location>
        <begin position="12"/>
        <end position="33"/>
    </location>
</feature>
<dbReference type="InterPro" id="IPR001478">
    <property type="entry name" value="PDZ"/>
</dbReference>
<dbReference type="Gene3D" id="2.30.42.10">
    <property type="match status" value="1"/>
</dbReference>
<dbReference type="PROSITE" id="PS50106">
    <property type="entry name" value="PDZ"/>
    <property type="match status" value="1"/>
</dbReference>
<feature type="transmembrane region" description="Helical" evidence="1">
    <location>
        <begin position="223"/>
        <end position="243"/>
    </location>
</feature>
<organism evidence="3 4">
    <name type="scientific">Clostridium tertium</name>
    <dbReference type="NCBI Taxonomy" id="1559"/>
    <lineage>
        <taxon>Bacteria</taxon>
        <taxon>Bacillati</taxon>
        <taxon>Bacillota</taxon>
        <taxon>Clostridia</taxon>
        <taxon>Eubacteriales</taxon>
        <taxon>Clostridiaceae</taxon>
        <taxon>Clostridium</taxon>
    </lineage>
</organism>
<gene>
    <name evidence="3" type="ORF">NE398_15485</name>
</gene>
<dbReference type="SMART" id="SM00228">
    <property type="entry name" value="PDZ"/>
    <property type="match status" value="1"/>
</dbReference>
<comment type="caution">
    <text evidence="3">The sequence shown here is derived from an EMBL/GenBank/DDBJ whole genome shotgun (WGS) entry which is preliminary data.</text>
</comment>
<keyword evidence="1" id="KW-0472">Membrane</keyword>
<evidence type="ECO:0000313" key="3">
    <source>
        <dbReference type="EMBL" id="MDC4241540.1"/>
    </source>
</evidence>
<feature type="transmembrane region" description="Helical" evidence="1">
    <location>
        <begin position="54"/>
        <end position="74"/>
    </location>
</feature>
<dbReference type="SUPFAM" id="SSF50156">
    <property type="entry name" value="PDZ domain-like"/>
    <property type="match status" value="1"/>
</dbReference>
<keyword evidence="1" id="KW-0812">Transmembrane</keyword>
<dbReference type="EMBL" id="JAMRYU010000016">
    <property type="protein sequence ID" value="MDC4241540.1"/>
    <property type="molecule type" value="Genomic_DNA"/>
</dbReference>
<evidence type="ECO:0000313" key="4">
    <source>
        <dbReference type="Proteomes" id="UP001141183"/>
    </source>
</evidence>
<proteinExistence type="predicted"/>
<feature type="transmembrane region" description="Helical" evidence="1">
    <location>
        <begin position="185"/>
        <end position="203"/>
    </location>
</feature>